<protein>
    <submittedName>
        <fullName evidence="2">Uncharacterized protein</fullName>
    </submittedName>
</protein>
<sequence length="114" mass="12821">MKLFFTLPLAFTALVISTPTKLDNRFYLGKVQDTLEARQALVTQAPSIPPPPPASQPVVCSCPKILGFYVEFKLERMPWLMRERAGNEGGFCSYNKLRCITVILSWGLQSKRGE</sequence>
<evidence type="ECO:0000313" key="2">
    <source>
        <dbReference type="EMBL" id="KAF5850596.1"/>
    </source>
</evidence>
<evidence type="ECO:0000313" key="3">
    <source>
        <dbReference type="Proteomes" id="UP000624244"/>
    </source>
</evidence>
<proteinExistence type="predicted"/>
<gene>
    <name evidence="2" type="ORF">GGP41_010225</name>
</gene>
<name>A0A8H5ZJZ4_COCSA</name>
<dbReference type="AlphaFoldDB" id="A0A8H5ZJZ4"/>
<organism evidence="2 3">
    <name type="scientific">Cochliobolus sativus</name>
    <name type="common">Common root rot and spot blotch fungus</name>
    <name type="synonym">Bipolaris sorokiniana</name>
    <dbReference type="NCBI Taxonomy" id="45130"/>
    <lineage>
        <taxon>Eukaryota</taxon>
        <taxon>Fungi</taxon>
        <taxon>Dikarya</taxon>
        <taxon>Ascomycota</taxon>
        <taxon>Pezizomycotina</taxon>
        <taxon>Dothideomycetes</taxon>
        <taxon>Pleosporomycetidae</taxon>
        <taxon>Pleosporales</taxon>
        <taxon>Pleosporineae</taxon>
        <taxon>Pleosporaceae</taxon>
        <taxon>Bipolaris</taxon>
    </lineage>
</organism>
<reference evidence="2" key="1">
    <citation type="submission" date="2019-11" db="EMBL/GenBank/DDBJ databases">
        <title>Bipolaris sorokiniana Genome sequencing.</title>
        <authorList>
            <person name="Wang H."/>
        </authorList>
    </citation>
    <scope>NUCLEOTIDE SEQUENCE</scope>
</reference>
<comment type="caution">
    <text evidence="2">The sequence shown here is derived from an EMBL/GenBank/DDBJ whole genome shotgun (WGS) entry which is preliminary data.</text>
</comment>
<dbReference type="EMBL" id="WNKQ01000006">
    <property type="protein sequence ID" value="KAF5850596.1"/>
    <property type="molecule type" value="Genomic_DNA"/>
</dbReference>
<keyword evidence="1" id="KW-0732">Signal</keyword>
<accession>A0A8H5ZJZ4</accession>
<feature type="chain" id="PRO_5034695162" evidence="1">
    <location>
        <begin position="18"/>
        <end position="114"/>
    </location>
</feature>
<evidence type="ECO:0000256" key="1">
    <source>
        <dbReference type="SAM" id="SignalP"/>
    </source>
</evidence>
<dbReference type="Proteomes" id="UP000624244">
    <property type="component" value="Unassembled WGS sequence"/>
</dbReference>
<feature type="signal peptide" evidence="1">
    <location>
        <begin position="1"/>
        <end position="17"/>
    </location>
</feature>